<gene>
    <name evidence="6" type="ORF">RHOBADRAFT_56501</name>
</gene>
<dbReference type="SUPFAM" id="SSF57701">
    <property type="entry name" value="Zn2/Cys6 DNA-binding domain"/>
    <property type="match status" value="1"/>
</dbReference>
<evidence type="ECO:0000259" key="5">
    <source>
        <dbReference type="PROSITE" id="PS50048"/>
    </source>
</evidence>
<keyword evidence="7" id="KW-1185">Reference proteome</keyword>
<dbReference type="PANTHER" id="PTHR31001">
    <property type="entry name" value="UNCHARACTERIZED TRANSCRIPTIONAL REGULATORY PROTEIN"/>
    <property type="match status" value="1"/>
</dbReference>
<dbReference type="GO" id="GO:0000981">
    <property type="term" value="F:DNA-binding transcription factor activity, RNA polymerase II-specific"/>
    <property type="evidence" value="ECO:0007669"/>
    <property type="project" value="InterPro"/>
</dbReference>
<dbReference type="RefSeq" id="XP_018267717.1">
    <property type="nucleotide sequence ID" value="XM_018418377.1"/>
</dbReference>
<feature type="region of interest" description="Disordered" evidence="4">
    <location>
        <begin position="128"/>
        <end position="305"/>
    </location>
</feature>
<feature type="compositionally biased region" description="Polar residues" evidence="4">
    <location>
        <begin position="42"/>
        <end position="52"/>
    </location>
</feature>
<keyword evidence="3" id="KW-0175">Coiled coil</keyword>
<dbReference type="AlphaFoldDB" id="A0A0P9EJ39"/>
<feature type="compositionally biased region" description="Polar residues" evidence="4">
    <location>
        <begin position="228"/>
        <end position="257"/>
    </location>
</feature>
<evidence type="ECO:0000256" key="4">
    <source>
        <dbReference type="SAM" id="MobiDB-lite"/>
    </source>
</evidence>
<feature type="coiled-coil region" evidence="3">
    <location>
        <begin position="100"/>
        <end position="127"/>
    </location>
</feature>
<feature type="compositionally biased region" description="Gly residues" evidence="4">
    <location>
        <begin position="264"/>
        <end position="282"/>
    </location>
</feature>
<dbReference type="SMART" id="SM00066">
    <property type="entry name" value="GAL4"/>
    <property type="match status" value="1"/>
</dbReference>
<name>A0A0P9EJ39_RHOGW</name>
<feature type="compositionally biased region" description="Gly residues" evidence="4">
    <location>
        <begin position="201"/>
        <end position="210"/>
    </location>
</feature>
<feature type="compositionally biased region" description="Polar residues" evidence="4">
    <location>
        <begin position="295"/>
        <end position="305"/>
    </location>
</feature>
<dbReference type="GO" id="GO:0005634">
    <property type="term" value="C:nucleus"/>
    <property type="evidence" value="ECO:0007669"/>
    <property type="project" value="UniProtKB-SubCell"/>
</dbReference>
<evidence type="ECO:0000256" key="3">
    <source>
        <dbReference type="SAM" id="Coils"/>
    </source>
</evidence>
<keyword evidence="2" id="KW-0539">Nucleus</keyword>
<dbReference type="InterPro" id="IPR050613">
    <property type="entry name" value="Sec_Metabolite_Reg"/>
</dbReference>
<dbReference type="OrthoDB" id="2530408at2759"/>
<reference evidence="6 7" key="1">
    <citation type="journal article" date="2015" name="Front. Microbiol.">
        <title>Genome sequence of the plant growth promoting endophytic yeast Rhodotorula graminis WP1.</title>
        <authorList>
            <person name="Firrincieli A."/>
            <person name="Otillar R."/>
            <person name="Salamov A."/>
            <person name="Schmutz J."/>
            <person name="Khan Z."/>
            <person name="Redman R.S."/>
            <person name="Fleck N.D."/>
            <person name="Lindquist E."/>
            <person name="Grigoriev I.V."/>
            <person name="Doty S.L."/>
        </authorList>
    </citation>
    <scope>NUCLEOTIDE SEQUENCE [LARGE SCALE GENOMIC DNA]</scope>
    <source>
        <strain evidence="6 7">WP1</strain>
    </source>
</reference>
<comment type="subcellular location">
    <subcellularLocation>
        <location evidence="1">Nucleus</location>
    </subcellularLocation>
</comment>
<dbReference type="CDD" id="cd00067">
    <property type="entry name" value="GAL4"/>
    <property type="match status" value="1"/>
</dbReference>
<feature type="compositionally biased region" description="Low complexity" evidence="4">
    <location>
        <begin position="130"/>
        <end position="140"/>
    </location>
</feature>
<dbReference type="GO" id="GO:0008270">
    <property type="term" value="F:zinc ion binding"/>
    <property type="evidence" value="ECO:0007669"/>
    <property type="project" value="InterPro"/>
</dbReference>
<feature type="domain" description="Zn(2)-C6 fungal-type" evidence="5">
    <location>
        <begin position="57"/>
        <end position="86"/>
    </location>
</feature>
<dbReference type="Gene3D" id="4.10.240.10">
    <property type="entry name" value="Zn(2)-C6 fungal-type DNA-binding domain"/>
    <property type="match status" value="1"/>
</dbReference>
<sequence length="305" mass="31713">MLPTDIAVAPTFATNDDGAPFPRPSASASIGLEDDRGAPSGDGTSRNRSNASVRHLSCENCRVRKMKCSRQSPCLSCRSRGDKCVWIGQAPNGSADEDELEASTNEVNRLKKLVDLLLARLEEQDEAEQQLEFYQHAQQPPIAPPPPPPHGQRRPSDDGPLPPNYTHRGGSGYGSVGPSAASPRTEQHPRWSTSGPAGAPSFGGAGGSGGARSPHVGWGGDIPVSPMQGVQLQSPQFGRRPSSFSHHGLQHSSMAESGQQRGPSFGGTGGGGGGEYGRGPQGGAVLPPGARAVYGQQSGESQRSG</sequence>
<dbReference type="GeneID" id="28978824"/>
<dbReference type="InterPro" id="IPR036864">
    <property type="entry name" value="Zn2-C6_fun-type_DNA-bd_sf"/>
</dbReference>
<evidence type="ECO:0000313" key="6">
    <source>
        <dbReference type="EMBL" id="KPV71668.1"/>
    </source>
</evidence>
<feature type="region of interest" description="Disordered" evidence="4">
    <location>
        <begin position="1"/>
        <end position="52"/>
    </location>
</feature>
<proteinExistence type="predicted"/>
<dbReference type="EMBL" id="KQ474092">
    <property type="protein sequence ID" value="KPV71668.1"/>
    <property type="molecule type" value="Genomic_DNA"/>
</dbReference>
<organism evidence="6 7">
    <name type="scientific">Rhodotorula graminis (strain WP1)</name>
    <dbReference type="NCBI Taxonomy" id="578459"/>
    <lineage>
        <taxon>Eukaryota</taxon>
        <taxon>Fungi</taxon>
        <taxon>Dikarya</taxon>
        <taxon>Basidiomycota</taxon>
        <taxon>Pucciniomycotina</taxon>
        <taxon>Microbotryomycetes</taxon>
        <taxon>Sporidiobolales</taxon>
        <taxon>Sporidiobolaceae</taxon>
        <taxon>Rhodotorula</taxon>
    </lineage>
</organism>
<evidence type="ECO:0000313" key="7">
    <source>
        <dbReference type="Proteomes" id="UP000053890"/>
    </source>
</evidence>
<protein>
    <recommendedName>
        <fullName evidence="5">Zn(2)-C6 fungal-type domain-containing protein</fullName>
    </recommendedName>
</protein>
<feature type="compositionally biased region" description="Pro residues" evidence="4">
    <location>
        <begin position="141"/>
        <end position="150"/>
    </location>
</feature>
<dbReference type="PROSITE" id="PS00463">
    <property type="entry name" value="ZN2_CY6_FUNGAL_1"/>
    <property type="match status" value="1"/>
</dbReference>
<dbReference type="Proteomes" id="UP000053890">
    <property type="component" value="Unassembled WGS sequence"/>
</dbReference>
<evidence type="ECO:0000256" key="2">
    <source>
        <dbReference type="ARBA" id="ARBA00023242"/>
    </source>
</evidence>
<dbReference type="InterPro" id="IPR001138">
    <property type="entry name" value="Zn2Cys6_DnaBD"/>
</dbReference>
<dbReference type="PROSITE" id="PS50048">
    <property type="entry name" value="ZN2_CY6_FUNGAL_2"/>
    <property type="match status" value="1"/>
</dbReference>
<evidence type="ECO:0000256" key="1">
    <source>
        <dbReference type="ARBA" id="ARBA00004123"/>
    </source>
</evidence>
<dbReference type="Pfam" id="PF00172">
    <property type="entry name" value="Zn_clus"/>
    <property type="match status" value="1"/>
</dbReference>
<accession>A0A0P9EJ39</accession>